<evidence type="ECO:0000313" key="5">
    <source>
        <dbReference type="Proteomes" id="UP000789359"/>
    </source>
</evidence>
<evidence type="ECO:0000256" key="1">
    <source>
        <dbReference type="ARBA" id="ARBA00022898"/>
    </source>
</evidence>
<dbReference type="NCBIfam" id="TIGR00044">
    <property type="entry name" value="YggS family pyridoxal phosphate-dependent enzyme"/>
    <property type="match status" value="1"/>
</dbReference>
<gene>
    <name evidence="4" type="primary">yggS</name>
    <name evidence="4" type="ORF">LMG8286_00701</name>
</gene>
<reference evidence="4 5" key="1">
    <citation type="submission" date="2020-11" db="EMBL/GenBank/DDBJ databases">
        <authorList>
            <person name="Peeters C."/>
        </authorList>
    </citation>
    <scope>NUCLEOTIDE SEQUENCE [LARGE SCALE GENOMIC DNA]</scope>
    <source>
        <strain evidence="4 5">LMG 8286</strain>
    </source>
</reference>
<evidence type="ECO:0000313" key="4">
    <source>
        <dbReference type="EMBL" id="CAD7287070.1"/>
    </source>
</evidence>
<dbReference type="PANTHER" id="PTHR10146:SF14">
    <property type="entry name" value="PYRIDOXAL PHOSPHATE HOMEOSTASIS PROTEIN"/>
    <property type="match status" value="1"/>
</dbReference>
<dbReference type="RefSeq" id="WP_230056470.1">
    <property type="nucleotide sequence ID" value="NZ_CAJHOE010000001.1"/>
</dbReference>
<dbReference type="Gene3D" id="3.20.20.10">
    <property type="entry name" value="Alanine racemase"/>
    <property type="match status" value="1"/>
</dbReference>
<dbReference type="InterPro" id="IPR011078">
    <property type="entry name" value="PyrdxlP_homeostasis"/>
</dbReference>
<keyword evidence="5" id="KW-1185">Reference proteome</keyword>
<feature type="domain" description="Alanine racemase N-terminal" evidence="3">
    <location>
        <begin position="15"/>
        <end position="209"/>
    </location>
</feature>
<dbReference type="SUPFAM" id="SSF51419">
    <property type="entry name" value="PLP-binding barrel"/>
    <property type="match status" value="1"/>
</dbReference>
<dbReference type="PROSITE" id="PS01211">
    <property type="entry name" value="UPF0001"/>
    <property type="match status" value="1"/>
</dbReference>
<comment type="caution">
    <text evidence="4">The sequence shown here is derived from an EMBL/GenBank/DDBJ whole genome shotgun (WGS) entry which is preliminary data.</text>
</comment>
<organism evidence="4 5">
    <name type="scientific">Campylobacter suis</name>
    <dbReference type="NCBI Taxonomy" id="2790657"/>
    <lineage>
        <taxon>Bacteria</taxon>
        <taxon>Pseudomonadati</taxon>
        <taxon>Campylobacterota</taxon>
        <taxon>Epsilonproteobacteria</taxon>
        <taxon>Campylobacterales</taxon>
        <taxon>Campylobacteraceae</taxon>
        <taxon>Campylobacter</taxon>
    </lineage>
</organism>
<comment type="similarity">
    <text evidence="2">Belongs to the pyridoxal phosphate-binding protein YggS/PROSC family.</text>
</comment>
<evidence type="ECO:0000259" key="3">
    <source>
        <dbReference type="Pfam" id="PF01168"/>
    </source>
</evidence>
<accession>A0ABM8Q2N2</accession>
<protein>
    <submittedName>
        <fullName evidence="4">Pyridoxal phosphate homeostasis protein</fullName>
    </submittedName>
</protein>
<proteinExistence type="inferred from homology"/>
<name>A0ABM8Q2N2_9BACT</name>
<dbReference type="InterPro" id="IPR029066">
    <property type="entry name" value="PLP-binding_barrel"/>
</dbReference>
<dbReference type="Pfam" id="PF01168">
    <property type="entry name" value="Ala_racemase_N"/>
    <property type="match status" value="1"/>
</dbReference>
<dbReference type="EMBL" id="CAJHOE010000001">
    <property type="protein sequence ID" value="CAD7287070.1"/>
    <property type="molecule type" value="Genomic_DNA"/>
</dbReference>
<sequence>MIVLSKLLDEIYSINPQARLIAVSKNVTSKEVLELFSQGQIEYGENRVQELAKKQSELKDLGLKWHMIGRLQSNKINQLIALKPTLWQSCDSFEKALEVDKRLNFKLDTLLQINSANEDSKQGVLEGVAKEIYLKINEQCSNINLVGVMSIGSHSDDWREVTKSFETTYKIYKSLEKDGAKICSMGMSSDYELALKSGSNMLRIGSMLYI</sequence>
<dbReference type="Proteomes" id="UP000789359">
    <property type="component" value="Unassembled WGS sequence"/>
</dbReference>
<keyword evidence="1" id="KW-0663">Pyridoxal phosphate</keyword>
<dbReference type="PANTHER" id="PTHR10146">
    <property type="entry name" value="PROLINE SYNTHETASE CO-TRANSCRIBED BACTERIAL HOMOLOG PROTEIN"/>
    <property type="match status" value="1"/>
</dbReference>
<dbReference type="PIRSF" id="PIRSF004848">
    <property type="entry name" value="YBL036c_PLPDEIII"/>
    <property type="match status" value="1"/>
</dbReference>
<dbReference type="InterPro" id="IPR001608">
    <property type="entry name" value="Ala_racemase_N"/>
</dbReference>
<evidence type="ECO:0000256" key="2">
    <source>
        <dbReference type="RuleBase" id="RU004514"/>
    </source>
</evidence>